<name>A0A9J7GIY1_CRIGR</name>
<evidence type="ECO:0000256" key="7">
    <source>
        <dbReference type="ARBA" id="ARBA00022949"/>
    </source>
</evidence>
<evidence type="ECO:0000256" key="5">
    <source>
        <dbReference type="ARBA" id="ARBA00022475"/>
    </source>
</evidence>
<evidence type="ECO:0000256" key="6">
    <source>
        <dbReference type="ARBA" id="ARBA00022692"/>
    </source>
</evidence>
<keyword evidence="7" id="KW-0965">Cell junction</keyword>
<feature type="transmembrane region" description="Helical" evidence="10">
    <location>
        <begin position="101"/>
        <end position="124"/>
    </location>
</feature>
<dbReference type="GO" id="GO:0005198">
    <property type="term" value="F:structural molecule activity"/>
    <property type="evidence" value="ECO:0007669"/>
    <property type="project" value="InterPro"/>
</dbReference>
<dbReference type="KEGG" id="cge:100763035"/>
<dbReference type="InterPro" id="IPR006187">
    <property type="entry name" value="Claudin"/>
</dbReference>
<dbReference type="RefSeq" id="XP_027287617.1">
    <property type="nucleotide sequence ID" value="XM_027431816.1"/>
</dbReference>
<reference evidence="12" key="3">
    <citation type="submission" date="2025-08" db="UniProtKB">
        <authorList>
            <consortium name="RefSeq"/>
        </authorList>
    </citation>
    <scope>IDENTIFICATION</scope>
    <source>
        <strain evidence="12">17A/GY</strain>
        <tissue evidence="12">Liver</tissue>
    </source>
</reference>
<comment type="subcellular location">
    <subcellularLocation>
        <location evidence="1">Cell junction</location>
        <location evidence="1">Tight junction</location>
    </subcellularLocation>
    <subcellularLocation>
        <location evidence="2">Cell membrane</location>
        <topology evidence="2">Multi-pass membrane protein</topology>
    </subcellularLocation>
</comment>
<evidence type="ECO:0000256" key="4">
    <source>
        <dbReference type="ARBA" id="ARBA00022427"/>
    </source>
</evidence>
<evidence type="ECO:0000313" key="11">
    <source>
        <dbReference type="Proteomes" id="UP001108280"/>
    </source>
</evidence>
<evidence type="ECO:0000256" key="1">
    <source>
        <dbReference type="ARBA" id="ARBA00004435"/>
    </source>
</evidence>
<evidence type="ECO:0000256" key="8">
    <source>
        <dbReference type="ARBA" id="ARBA00022989"/>
    </source>
</evidence>
<feature type="transmembrane region" description="Helical" evidence="10">
    <location>
        <begin position="20"/>
        <end position="39"/>
    </location>
</feature>
<accession>A0A9J7GIY1</accession>
<comment type="similarity">
    <text evidence="3">Belongs to the claudin family.</text>
</comment>
<sequence>MTIAVFNLIFRFRNTMECIFKLRGLLSTLTVLVLEIVILRSQCWRLWDFNNKVVKFVSLGLWEACYPQEFNVSGTAVKILVNTPFNSTWTVSPEFQYAQTMILWAIFMKPIVLVFGAIGIKISYMKDPFLNLQMYCYKACALILCVSSLYTLVSVSWNHFVDHYGHTTFDFPPNFPVKKEALIKKHYTAVFPIGLLTTAMSYFGMCFFLTERRSLKLQSQTKAQHACILADQEA</sequence>
<feature type="transmembrane region" description="Helical" evidence="10">
    <location>
        <begin position="189"/>
        <end position="210"/>
    </location>
</feature>
<gene>
    <name evidence="12" type="primary">LOC100763035</name>
</gene>
<evidence type="ECO:0000256" key="9">
    <source>
        <dbReference type="ARBA" id="ARBA00023136"/>
    </source>
</evidence>
<dbReference type="PANTHER" id="PTHR12002">
    <property type="entry name" value="CLAUDIN"/>
    <property type="match status" value="1"/>
</dbReference>
<evidence type="ECO:0000256" key="10">
    <source>
        <dbReference type="SAM" id="Phobius"/>
    </source>
</evidence>
<proteinExistence type="inferred from homology"/>
<dbReference type="OrthoDB" id="9836705at2759"/>
<evidence type="ECO:0000256" key="3">
    <source>
        <dbReference type="ARBA" id="ARBA00008295"/>
    </source>
</evidence>
<dbReference type="AlphaFoldDB" id="A0A9J7GIY1"/>
<keyword evidence="5" id="KW-1003">Cell membrane</keyword>
<keyword evidence="6 10" id="KW-0812">Transmembrane</keyword>
<keyword evidence="11" id="KW-1185">Reference proteome</keyword>
<keyword evidence="8 10" id="KW-1133">Transmembrane helix</keyword>
<dbReference type="Proteomes" id="UP001108280">
    <property type="component" value="Chromosome X"/>
</dbReference>
<dbReference type="GO" id="GO:0005923">
    <property type="term" value="C:bicellular tight junction"/>
    <property type="evidence" value="ECO:0007669"/>
    <property type="project" value="UniProtKB-SubCell"/>
</dbReference>
<protein>
    <submittedName>
        <fullName evidence="12">Uncharacterized protein LOC100763035</fullName>
    </submittedName>
</protein>
<evidence type="ECO:0000313" key="12">
    <source>
        <dbReference type="RefSeq" id="XP_027287617.1"/>
    </source>
</evidence>
<reference evidence="11" key="2">
    <citation type="journal article" date="2020" name="Biotechnol. Bioeng.">
        <title>Chromosome-scale scaffolds for the Chinese hamster reference genome assembly to facilitate the study of the CHO epigenome.</title>
        <authorList>
            <person name="Hilliard W."/>
            <person name="MacDonald M."/>
            <person name="Lee K.H."/>
        </authorList>
    </citation>
    <scope>NUCLEOTIDE SEQUENCE [LARGE SCALE GENOMIC DNA]</scope>
    <source>
        <strain evidence="11">17A/GY</strain>
    </source>
</reference>
<dbReference type="GO" id="GO:0005886">
    <property type="term" value="C:plasma membrane"/>
    <property type="evidence" value="ECO:0007669"/>
    <property type="project" value="UniProtKB-SubCell"/>
</dbReference>
<organism evidence="11 12">
    <name type="scientific">Cricetulus griseus</name>
    <name type="common">Chinese hamster</name>
    <name type="synonym">Cricetulus barabensis griseus</name>
    <dbReference type="NCBI Taxonomy" id="10029"/>
    <lineage>
        <taxon>Eukaryota</taxon>
        <taxon>Metazoa</taxon>
        <taxon>Chordata</taxon>
        <taxon>Craniata</taxon>
        <taxon>Vertebrata</taxon>
        <taxon>Euteleostomi</taxon>
        <taxon>Mammalia</taxon>
        <taxon>Eutheria</taxon>
        <taxon>Euarchontoglires</taxon>
        <taxon>Glires</taxon>
        <taxon>Rodentia</taxon>
        <taxon>Myomorpha</taxon>
        <taxon>Muroidea</taxon>
        <taxon>Cricetidae</taxon>
        <taxon>Cricetinae</taxon>
        <taxon>Cricetulus</taxon>
    </lineage>
</organism>
<keyword evidence="4" id="KW-0796">Tight junction</keyword>
<keyword evidence="9 10" id="KW-0472">Membrane</keyword>
<feature type="transmembrane region" description="Helical" evidence="10">
    <location>
        <begin position="136"/>
        <end position="157"/>
    </location>
</feature>
<evidence type="ECO:0000256" key="2">
    <source>
        <dbReference type="ARBA" id="ARBA00004651"/>
    </source>
</evidence>
<reference evidence="11" key="1">
    <citation type="journal article" date="2018" name="Biotechnol. Bioeng.">
        <title>A reference genome of the Chinese hamster based on a hybrid assembly strategy.</title>
        <authorList>
            <person name="Rupp O."/>
            <person name="MacDonald M.L."/>
            <person name="Li S."/>
            <person name="Dhiman H."/>
            <person name="Polson S."/>
            <person name="Griep S."/>
            <person name="Heffner K."/>
            <person name="Hernandez I."/>
            <person name="Brinkrolf K."/>
            <person name="Jadhav V."/>
            <person name="Samoudi M."/>
            <person name="Hao H."/>
            <person name="Kingham B."/>
            <person name="Goesmann A."/>
            <person name="Betenbaugh M.J."/>
            <person name="Lewis N.E."/>
            <person name="Borth N."/>
            <person name="Lee K.H."/>
        </authorList>
    </citation>
    <scope>NUCLEOTIDE SEQUENCE [LARGE SCALE GENOMIC DNA]</scope>
    <source>
        <strain evidence="11">17A/GY</strain>
    </source>
</reference>
<dbReference type="GeneID" id="100763035"/>
<dbReference type="Gene3D" id="1.20.140.150">
    <property type="match status" value="1"/>
</dbReference>
<dbReference type="RefSeq" id="XP_007647582.1">
    <property type="nucleotide sequence ID" value="XM_007649392.1"/>
</dbReference>